<dbReference type="SUPFAM" id="SSF53067">
    <property type="entry name" value="Actin-like ATPase domain"/>
    <property type="match status" value="2"/>
</dbReference>
<name>A0A1U7PID4_9BACI</name>
<dbReference type="Proteomes" id="UP000187550">
    <property type="component" value="Unassembled WGS sequence"/>
</dbReference>
<feature type="domain" description="Carbohydrate kinase FGGY C-terminal" evidence="6">
    <location>
        <begin position="285"/>
        <end position="443"/>
    </location>
</feature>
<dbReference type="GO" id="GO:0016773">
    <property type="term" value="F:phosphotransferase activity, alcohol group as acceptor"/>
    <property type="evidence" value="ECO:0007669"/>
    <property type="project" value="InterPro"/>
</dbReference>
<evidence type="ECO:0000256" key="2">
    <source>
        <dbReference type="ARBA" id="ARBA00022679"/>
    </source>
</evidence>
<dbReference type="AlphaFoldDB" id="A0A1U7PID4"/>
<keyword evidence="8" id="KW-1185">Reference proteome</keyword>
<dbReference type="PIRSF" id="PIRSF000538">
    <property type="entry name" value="GlpK"/>
    <property type="match status" value="1"/>
</dbReference>
<dbReference type="InterPro" id="IPR043129">
    <property type="entry name" value="ATPase_NBD"/>
</dbReference>
<dbReference type="PANTHER" id="PTHR43095:SF5">
    <property type="entry name" value="XYLULOSE KINASE"/>
    <property type="match status" value="1"/>
</dbReference>
<dbReference type="EMBL" id="FTPL01000001">
    <property type="protein sequence ID" value="SIT73191.1"/>
    <property type="molecule type" value="Genomic_DNA"/>
</dbReference>
<organism evidence="7 8">
    <name type="scientific">Edaphobacillus lindanitolerans</name>
    <dbReference type="NCBI Taxonomy" id="550447"/>
    <lineage>
        <taxon>Bacteria</taxon>
        <taxon>Bacillati</taxon>
        <taxon>Bacillota</taxon>
        <taxon>Bacilli</taxon>
        <taxon>Bacillales</taxon>
        <taxon>Bacillaceae</taxon>
        <taxon>Edaphobacillus</taxon>
    </lineage>
</organism>
<evidence type="ECO:0000313" key="8">
    <source>
        <dbReference type="Proteomes" id="UP000187550"/>
    </source>
</evidence>
<evidence type="ECO:0000313" key="7">
    <source>
        <dbReference type="EMBL" id="SIT73191.1"/>
    </source>
</evidence>
<reference evidence="8" key="1">
    <citation type="submission" date="2017-01" db="EMBL/GenBank/DDBJ databases">
        <authorList>
            <person name="Varghese N."/>
            <person name="Submissions S."/>
        </authorList>
    </citation>
    <scope>NUCLEOTIDE SEQUENCE [LARGE SCALE GENOMIC DNA]</scope>
    <source>
        <strain evidence="8">MNA4</strain>
    </source>
</reference>
<dbReference type="InterPro" id="IPR050406">
    <property type="entry name" value="FGGY_Carb_Kinase"/>
</dbReference>
<evidence type="ECO:0000256" key="1">
    <source>
        <dbReference type="ARBA" id="ARBA00009156"/>
    </source>
</evidence>
<evidence type="ECO:0000259" key="5">
    <source>
        <dbReference type="Pfam" id="PF00370"/>
    </source>
</evidence>
<sequence>MKRLLLGIDIGTSSCKVAVFEEDGTVVVQSSSNYPLYTPETGWVEQEPDEWWEAVCRSVKECLADEAVDPADIAAIGLAGQGWSVIPVDRNGRVLGRTPIWMDTRASEIVGRLKLEIPDEEVFSVSGNSWSPSYSTPKAVWLREERPDVFERTHKFLQSNGFIGMKLTGRMTADRSQSYGWHFYNPVTFDYDRDMAARIGIPMEKLPDLVACDEIIGTVTEKAAAETGLREGTPVIAGGLDAACGTLGAGVIRHYETQLQGGQAGGVSICLNEPKTHPKLIFSPHVVPDRYLLQGGTVGGGGALRWFREEFGEDLGFDELTRLASEAPEGSGGVVFLPYLSGERSPIWNPRAKGVFYGLSYKEKKAHVTRAVLEGVVFSVYHNLLTAEEAGVRIRELDFHAMGGAANSELWIQMYADVTGCPIKVPGSDTATTLGAALLAGVGAGIYRDYEEAVEKTVDVQREHTPDPEKRKKYEPSLDLYLNLSKVLSEGVFQ</sequence>
<dbReference type="STRING" id="550447.SAMN05428946_0950"/>
<keyword evidence="3 4" id="KW-0418">Kinase</keyword>
<feature type="domain" description="Carbohydrate kinase FGGY N-terminal" evidence="5">
    <location>
        <begin position="5"/>
        <end position="248"/>
    </location>
</feature>
<dbReference type="InterPro" id="IPR000577">
    <property type="entry name" value="Carb_kinase_FGGY"/>
</dbReference>
<evidence type="ECO:0000256" key="3">
    <source>
        <dbReference type="ARBA" id="ARBA00022777"/>
    </source>
</evidence>
<gene>
    <name evidence="7" type="ORF">SAMN05428946_0950</name>
</gene>
<dbReference type="Gene3D" id="3.30.420.40">
    <property type="match status" value="2"/>
</dbReference>
<dbReference type="CDD" id="cd07805">
    <property type="entry name" value="ASKHA_NBD_FGGY_CvXK-like"/>
    <property type="match status" value="1"/>
</dbReference>
<dbReference type="Pfam" id="PF00370">
    <property type="entry name" value="FGGY_N"/>
    <property type="match status" value="1"/>
</dbReference>
<protein>
    <submittedName>
        <fullName evidence="7">Xylulokinase</fullName>
    </submittedName>
</protein>
<dbReference type="PANTHER" id="PTHR43095">
    <property type="entry name" value="SUGAR KINASE"/>
    <property type="match status" value="1"/>
</dbReference>
<proteinExistence type="inferred from homology"/>
<dbReference type="GO" id="GO:0016301">
    <property type="term" value="F:kinase activity"/>
    <property type="evidence" value="ECO:0007669"/>
    <property type="project" value="UniProtKB-KW"/>
</dbReference>
<dbReference type="PROSITE" id="PS00445">
    <property type="entry name" value="FGGY_KINASES_2"/>
    <property type="match status" value="1"/>
</dbReference>
<dbReference type="InterPro" id="IPR018483">
    <property type="entry name" value="Carb_kinase_FGGY_CS"/>
</dbReference>
<accession>A0A1U7PID4</accession>
<keyword evidence="2 4" id="KW-0808">Transferase</keyword>
<dbReference type="OrthoDB" id="9805576at2"/>
<dbReference type="InterPro" id="IPR018485">
    <property type="entry name" value="FGGY_C"/>
</dbReference>
<dbReference type="InterPro" id="IPR018484">
    <property type="entry name" value="FGGY_N"/>
</dbReference>
<comment type="similarity">
    <text evidence="1 4">Belongs to the FGGY kinase family.</text>
</comment>
<dbReference type="GO" id="GO:0005975">
    <property type="term" value="P:carbohydrate metabolic process"/>
    <property type="evidence" value="ECO:0007669"/>
    <property type="project" value="InterPro"/>
</dbReference>
<evidence type="ECO:0000259" key="6">
    <source>
        <dbReference type="Pfam" id="PF02782"/>
    </source>
</evidence>
<dbReference type="Pfam" id="PF02782">
    <property type="entry name" value="FGGY_C"/>
    <property type="match status" value="1"/>
</dbReference>
<evidence type="ECO:0000256" key="4">
    <source>
        <dbReference type="RuleBase" id="RU003733"/>
    </source>
</evidence>
<dbReference type="RefSeq" id="WP_076757175.1">
    <property type="nucleotide sequence ID" value="NZ_FTPL01000001.1"/>
</dbReference>